<feature type="compositionally biased region" description="Basic and acidic residues" evidence="1">
    <location>
        <begin position="172"/>
        <end position="184"/>
    </location>
</feature>
<name>A0A1I7SAK2_BURXY</name>
<feature type="region of interest" description="Disordered" evidence="1">
    <location>
        <begin position="467"/>
        <end position="488"/>
    </location>
</feature>
<protein>
    <submittedName>
        <fullName evidence="3">[Histone H3]-lysine(4) N-trimethyltransferase</fullName>
    </submittedName>
</protein>
<feature type="compositionally biased region" description="Polar residues" evidence="1">
    <location>
        <begin position="352"/>
        <end position="361"/>
    </location>
</feature>
<feature type="region of interest" description="Disordered" evidence="1">
    <location>
        <begin position="216"/>
        <end position="371"/>
    </location>
</feature>
<feature type="compositionally biased region" description="Polar residues" evidence="1">
    <location>
        <begin position="41"/>
        <end position="58"/>
    </location>
</feature>
<feature type="compositionally biased region" description="Polar residues" evidence="1">
    <location>
        <begin position="144"/>
        <end position="158"/>
    </location>
</feature>
<reference evidence="3" key="1">
    <citation type="submission" date="2016-11" db="UniProtKB">
        <authorList>
            <consortium name="WormBaseParasite"/>
        </authorList>
    </citation>
    <scope>IDENTIFICATION</scope>
</reference>
<proteinExistence type="predicted"/>
<accession>A0A1I7SAK2</accession>
<feature type="compositionally biased region" description="Basic and acidic residues" evidence="1">
    <location>
        <begin position="328"/>
        <end position="348"/>
    </location>
</feature>
<evidence type="ECO:0000313" key="3">
    <source>
        <dbReference type="WBParaSite" id="BXY_1004900.1"/>
    </source>
</evidence>
<feature type="compositionally biased region" description="Basic residues" evidence="1">
    <location>
        <begin position="477"/>
        <end position="488"/>
    </location>
</feature>
<evidence type="ECO:0000313" key="2">
    <source>
        <dbReference type="Proteomes" id="UP000095284"/>
    </source>
</evidence>
<organism evidence="2 3">
    <name type="scientific">Bursaphelenchus xylophilus</name>
    <name type="common">Pinewood nematode worm</name>
    <name type="synonym">Aphelenchoides xylophilus</name>
    <dbReference type="NCBI Taxonomy" id="6326"/>
    <lineage>
        <taxon>Eukaryota</taxon>
        <taxon>Metazoa</taxon>
        <taxon>Ecdysozoa</taxon>
        <taxon>Nematoda</taxon>
        <taxon>Chromadorea</taxon>
        <taxon>Rhabditida</taxon>
        <taxon>Tylenchina</taxon>
        <taxon>Tylenchomorpha</taxon>
        <taxon>Aphelenchoidea</taxon>
        <taxon>Aphelenchoididae</taxon>
        <taxon>Bursaphelenchus</taxon>
    </lineage>
</organism>
<feature type="region of interest" description="Disordered" evidence="1">
    <location>
        <begin position="1"/>
        <end position="186"/>
    </location>
</feature>
<evidence type="ECO:0000256" key="1">
    <source>
        <dbReference type="SAM" id="MobiDB-lite"/>
    </source>
</evidence>
<dbReference type="Proteomes" id="UP000095284">
    <property type="component" value="Unplaced"/>
</dbReference>
<dbReference type="AlphaFoldDB" id="A0A1I7SAK2"/>
<feature type="compositionally biased region" description="Polar residues" evidence="1">
    <location>
        <begin position="261"/>
        <end position="277"/>
    </location>
</feature>
<feature type="compositionally biased region" description="Basic and acidic residues" evidence="1">
    <location>
        <begin position="298"/>
        <end position="308"/>
    </location>
</feature>
<dbReference type="WBParaSite" id="BXY_1004900.1">
    <property type="protein sequence ID" value="BXY_1004900.1"/>
    <property type="gene ID" value="BXY_1004900"/>
</dbReference>
<feature type="compositionally biased region" description="Polar residues" evidence="1">
    <location>
        <begin position="546"/>
        <end position="570"/>
    </location>
</feature>
<feature type="compositionally biased region" description="Basic residues" evidence="1">
    <location>
        <begin position="309"/>
        <end position="321"/>
    </location>
</feature>
<sequence length="989" mass="110774">MPRKKSTKTSEPVEGTESESALYLDDITPGIERRRIRPPHLQTSSQTSPKKAASATSRLSERRNAPPKLRFVGPQLDPKVGKWTNGQNFSDEIDGLSHILDEIRSPGGSNGNIGLCISSPKPRPIKPSQLQVVLSPKELEKSPQKPTSPQKTPSNPENSPKKPAESPIFAKIKVEIEDPPKIVEEEPVNLRNTIKQEPTEPIISLAALFRDLPDFENTENLGAPSEKSTEIDGNLGISPKNRAEIDGQGSQRNGGGLGDSNLANPSGKNPKNANLESSVLMDNIENAPKPAKKKVGRPRKDQKAEKPKFGRNGRVAKKYKSKIMLARQRMENARKAKAKNKELVEKAKANRSRLSQASKNSDGSDDVQNLDVPFVPIDSQVRLVEDITKSESVVDEGEVEKLEKTIAVKEEIPSCCDEKSDRSRCEITPQFGPKTPTMSAETIETIEKESKATHEVKEVPKIQPASTPEIEILSGPPKRRGIVPGRHPRGVFRLRKPVEGSTMPIAPTGVFTVPPNGRGFRISREIPLKRPSHLVQYNFNGISRCSSGPAPSNVPVQRRTSPRKSGNPENSKILPADPSKSSLAENEKIGNTAPKSGYFPLINVRTETGRTKNFVERPISPSYPEVLYPPGEWKKCAVCRRSLPPFIHAPTEKHALLQWSYRLGTNLLRKRDAVFVCRQHFCSDEEQRNGTPPKIENPLFVVPNSLENTRRTRVHGRRGVKWDDLVFEVKKFENWKEILEKYEKLNENQPNLLSNKRNEPEKGKLPSSAVFKKVFVKVSCPDNVKLAVDRAPLIDSSRLRPGLAQAIMAKSWVLEKMPKAQRRALEAQLNATQQKEEVKKVAKQLDEWTENSILMPENVAINEEVGTSGIIPTKQKISPKPTWKQLFLARMRERKKKMTEVINLEQNEAQKEPVETVPEAKIPENRKRKRKEAVVMDDDEDIVVIRYANMQEPENHRKNVKEILKSASIEEMLNVQVKDWLDGGKNSRV</sequence>
<feature type="region of interest" description="Disordered" evidence="1">
    <location>
        <begin position="546"/>
        <end position="584"/>
    </location>
</feature>